<dbReference type="Pfam" id="PF09803">
    <property type="entry name" value="Pet100"/>
    <property type="match status" value="1"/>
</dbReference>
<evidence type="ECO:0000256" key="5">
    <source>
        <dbReference type="ARBA" id="ARBA00022989"/>
    </source>
</evidence>
<gene>
    <name evidence="10" type="ORF">CcCBS67573_g02687</name>
</gene>
<sequence>MSFVNKEMGKFLIYIMFPIGSLYLFNRPELQEKLLRSGGTPIHVEMGVPPDELVKGIPRTRAEAQAQIEAMKRAHQERLAASASSSQESKSES</sequence>
<keyword evidence="3" id="KW-0812">Transmembrane</keyword>
<accession>A0A507FK86</accession>
<dbReference type="PANTHER" id="PTHR33968">
    <property type="entry name" value="PROTEIN PET100 HOMOLOG, MITOCHONDRIAL"/>
    <property type="match status" value="1"/>
</dbReference>
<feature type="compositionally biased region" description="Low complexity" evidence="9">
    <location>
        <begin position="80"/>
        <end position="93"/>
    </location>
</feature>
<dbReference type="Proteomes" id="UP000320333">
    <property type="component" value="Unassembled WGS sequence"/>
</dbReference>
<protein>
    <submittedName>
        <fullName evidence="10">Uncharacterized protein</fullName>
    </submittedName>
</protein>
<evidence type="ECO:0000256" key="7">
    <source>
        <dbReference type="ARBA" id="ARBA00023136"/>
    </source>
</evidence>
<keyword evidence="11" id="KW-1185">Reference proteome</keyword>
<evidence type="ECO:0000256" key="9">
    <source>
        <dbReference type="SAM" id="MobiDB-lite"/>
    </source>
</evidence>
<evidence type="ECO:0000256" key="3">
    <source>
        <dbReference type="ARBA" id="ARBA00022692"/>
    </source>
</evidence>
<reference evidence="10 11" key="1">
    <citation type="journal article" date="2019" name="Sci. Rep.">
        <title>Comparative genomics of chytrid fungi reveal insights into the obligate biotrophic and pathogenic lifestyle of Synchytrium endobioticum.</title>
        <authorList>
            <person name="van de Vossenberg B.T.L.H."/>
            <person name="Warris S."/>
            <person name="Nguyen H.D.T."/>
            <person name="van Gent-Pelzer M.P.E."/>
            <person name="Joly D.L."/>
            <person name="van de Geest H.C."/>
            <person name="Bonants P.J.M."/>
            <person name="Smith D.S."/>
            <person name="Levesque C.A."/>
            <person name="van der Lee T.A.J."/>
        </authorList>
    </citation>
    <scope>NUCLEOTIDE SEQUENCE [LARGE SCALE GENOMIC DNA]</scope>
    <source>
        <strain evidence="10 11">CBS 675.73</strain>
    </source>
</reference>
<evidence type="ECO:0000256" key="4">
    <source>
        <dbReference type="ARBA" id="ARBA00022946"/>
    </source>
</evidence>
<evidence type="ECO:0000256" key="8">
    <source>
        <dbReference type="ARBA" id="ARBA00038077"/>
    </source>
</evidence>
<dbReference type="AlphaFoldDB" id="A0A507FK86"/>
<keyword evidence="5" id="KW-1133">Transmembrane helix</keyword>
<dbReference type="PANTHER" id="PTHR33968:SF1">
    <property type="entry name" value="PROTEIN PET100 HOMOLOG, MITOCHONDRIAL"/>
    <property type="match status" value="1"/>
</dbReference>
<organism evidence="10 11">
    <name type="scientific">Chytriomyces confervae</name>
    <dbReference type="NCBI Taxonomy" id="246404"/>
    <lineage>
        <taxon>Eukaryota</taxon>
        <taxon>Fungi</taxon>
        <taxon>Fungi incertae sedis</taxon>
        <taxon>Chytridiomycota</taxon>
        <taxon>Chytridiomycota incertae sedis</taxon>
        <taxon>Chytridiomycetes</taxon>
        <taxon>Chytridiales</taxon>
        <taxon>Chytriomycetaceae</taxon>
        <taxon>Chytriomyces</taxon>
    </lineage>
</organism>
<keyword evidence="7" id="KW-0472">Membrane</keyword>
<comment type="caution">
    <text evidence="10">The sequence shown here is derived from an EMBL/GenBank/DDBJ whole genome shotgun (WGS) entry which is preliminary data.</text>
</comment>
<keyword evidence="4" id="KW-0809">Transit peptide</keyword>
<dbReference type="GO" id="GO:0051082">
    <property type="term" value="F:unfolded protein binding"/>
    <property type="evidence" value="ECO:0007669"/>
    <property type="project" value="TreeGrafter"/>
</dbReference>
<keyword evidence="6" id="KW-0496">Mitochondrion</keyword>
<feature type="region of interest" description="Disordered" evidence="9">
    <location>
        <begin position="69"/>
        <end position="93"/>
    </location>
</feature>
<evidence type="ECO:0000256" key="1">
    <source>
        <dbReference type="ARBA" id="ARBA00004167"/>
    </source>
</evidence>
<name>A0A507FK86_9FUNG</name>
<dbReference type="OrthoDB" id="18175at2759"/>
<dbReference type="EMBL" id="QEAP01000059">
    <property type="protein sequence ID" value="TPX76045.1"/>
    <property type="molecule type" value="Genomic_DNA"/>
</dbReference>
<evidence type="ECO:0000313" key="10">
    <source>
        <dbReference type="EMBL" id="TPX76045.1"/>
    </source>
</evidence>
<dbReference type="GO" id="GO:0033617">
    <property type="term" value="P:mitochondrial respiratory chain complex IV assembly"/>
    <property type="evidence" value="ECO:0007669"/>
    <property type="project" value="InterPro"/>
</dbReference>
<evidence type="ECO:0000256" key="6">
    <source>
        <dbReference type="ARBA" id="ARBA00023128"/>
    </source>
</evidence>
<evidence type="ECO:0000313" key="11">
    <source>
        <dbReference type="Proteomes" id="UP000320333"/>
    </source>
</evidence>
<dbReference type="InterPro" id="IPR018625">
    <property type="entry name" value="Pet100"/>
</dbReference>
<proteinExistence type="inferred from homology"/>
<evidence type="ECO:0000256" key="2">
    <source>
        <dbReference type="ARBA" id="ARBA00004325"/>
    </source>
</evidence>
<comment type="similarity">
    <text evidence="8">Belongs to the PET100 family.</text>
</comment>
<dbReference type="GO" id="GO:0005743">
    <property type="term" value="C:mitochondrial inner membrane"/>
    <property type="evidence" value="ECO:0007669"/>
    <property type="project" value="TreeGrafter"/>
</dbReference>
<comment type="subcellular location">
    <subcellularLocation>
        <location evidence="1">Membrane</location>
        <topology evidence="1">Single-pass membrane protein</topology>
    </subcellularLocation>
    <subcellularLocation>
        <location evidence="2">Mitochondrion membrane</location>
    </subcellularLocation>
</comment>